<evidence type="ECO:0000313" key="2">
    <source>
        <dbReference type="Proteomes" id="UP001596145"/>
    </source>
</evidence>
<reference evidence="1 2" key="1">
    <citation type="journal article" date="2019" name="Int. J. Syst. Evol. Microbiol.">
        <title>The Global Catalogue of Microorganisms (GCM) 10K type strain sequencing project: providing services to taxonomists for standard genome sequencing and annotation.</title>
        <authorList>
            <consortium name="The Broad Institute Genomics Platform"/>
            <consortium name="The Broad Institute Genome Sequencing Center for Infectious Disease"/>
            <person name="Wu L."/>
            <person name="Ma J."/>
        </authorList>
    </citation>
    <scope>NUCLEOTIDE SEQUENCE [LARGE SCALE GENOMIC DNA]</scope>
    <source>
        <strain evidence="1 2">CGMCC 1.16026</strain>
    </source>
</reference>
<sequence>MSGMTAALGTGAFTAGELSDRQARITVTNDDASLIALDPNDDLRGVRLENGELTIDLDDPGINANSIYQFGYFAEDGEELDVGSSTFPLRMEDPVSGSGFGSAFVVRNQSSSSKKVELDFTVNTEGSDPGGTTFVYQTHSKDETDTLVYPDDEVLALSVDELGVGEEFGVSFLVDTTEGSIGDRFRASFSITAGPASQ</sequence>
<dbReference type="Proteomes" id="UP001596145">
    <property type="component" value="Unassembled WGS sequence"/>
</dbReference>
<dbReference type="AlphaFoldDB" id="A0ABD5QPI0"/>
<protein>
    <recommendedName>
        <fullName evidence="3">DUF1102 domain-containing protein</fullName>
    </recommendedName>
</protein>
<dbReference type="RefSeq" id="WP_136516478.1">
    <property type="nucleotide sequence ID" value="NZ_JBHSKV010000007.1"/>
</dbReference>
<proteinExistence type="predicted"/>
<dbReference type="EMBL" id="JBHSKV010000007">
    <property type="protein sequence ID" value="MFC5134027.1"/>
    <property type="molecule type" value="Genomic_DNA"/>
</dbReference>
<gene>
    <name evidence="1" type="ORF">ACFPJA_04735</name>
</gene>
<comment type="caution">
    <text evidence="1">The sequence shown here is derived from an EMBL/GenBank/DDBJ whole genome shotgun (WGS) entry which is preliminary data.</text>
</comment>
<accession>A0ABD5QPI0</accession>
<evidence type="ECO:0008006" key="3">
    <source>
        <dbReference type="Google" id="ProtNLM"/>
    </source>
</evidence>
<organism evidence="1 2">
    <name type="scientific">Halorubrum glutamatedens</name>
    <dbReference type="NCBI Taxonomy" id="2707018"/>
    <lineage>
        <taxon>Archaea</taxon>
        <taxon>Methanobacteriati</taxon>
        <taxon>Methanobacteriota</taxon>
        <taxon>Stenosarchaea group</taxon>
        <taxon>Halobacteria</taxon>
        <taxon>Halobacteriales</taxon>
        <taxon>Haloferacaceae</taxon>
        <taxon>Halorubrum</taxon>
    </lineage>
</organism>
<name>A0ABD5QPI0_9EURY</name>
<evidence type="ECO:0000313" key="1">
    <source>
        <dbReference type="EMBL" id="MFC5134027.1"/>
    </source>
</evidence>
<keyword evidence="2" id="KW-1185">Reference proteome</keyword>